<dbReference type="InterPro" id="IPR013656">
    <property type="entry name" value="PAS_4"/>
</dbReference>
<sequence>MPSQTNSLITIMEAVRGTDGQIVDFVYKLANERALAMMGLTSEQVVGHRQSILFPYVKTAGIFDELVAVVETGQPQQSERYYNAPGFEAWLDTNYIKVNDGVCAFSYDLTRLRKSEQERQAQTDLLERVMNTTPTAIVVHESVRNAAGEIVDFRMTRVNQVAADLLHKSADQIEHRLISQYFQGVMDVAQFARYCTVAETGEPARFEAQLGNGWYDFSVARLGDGIVVAAQDISAMQAYRHELERTNHELKRSNENLQSFTYVASHDLQEPLRKITSFAAILNNQYAGKLDPSVADIIRRINGAADRMRLLIQDLLTYSQVDAPVARLQKVNLNTLLKELTDNELWAAIYQSKASLQLGELPVLLADPFQMHQLFQNLLSNAIKFKKPGVAPQVTVTARLVDKDAIPGELRTAGEADAPTGSQYHEISVADNGIGFDEKHLDQIFQMFQRLHGRSQFSGSGVGLAICQKIVERQGGVITATSRPGIGSTFRVYLPTRP</sequence>
<dbReference type="SUPFAM" id="SSF55785">
    <property type="entry name" value="PYP-like sensor domain (PAS domain)"/>
    <property type="match status" value="2"/>
</dbReference>
<comment type="caution">
    <text evidence="7">The sequence shown here is derived from an EMBL/GenBank/DDBJ whole genome shotgun (WGS) entry which is preliminary data.</text>
</comment>
<evidence type="ECO:0000259" key="6">
    <source>
        <dbReference type="PROSITE" id="PS50109"/>
    </source>
</evidence>
<gene>
    <name evidence="7" type="ORF">J2I47_17350</name>
</gene>
<dbReference type="InterPro" id="IPR005467">
    <property type="entry name" value="His_kinase_dom"/>
</dbReference>
<protein>
    <recommendedName>
        <fullName evidence="2">histidine kinase</fullName>
        <ecNumber evidence="2">2.7.13.3</ecNumber>
    </recommendedName>
</protein>
<dbReference type="AlphaFoldDB" id="A0A939K6H0"/>
<dbReference type="EC" id="2.7.13.3" evidence="2"/>
<dbReference type="PROSITE" id="PS50109">
    <property type="entry name" value="HIS_KIN"/>
    <property type="match status" value="1"/>
</dbReference>
<dbReference type="InterPro" id="IPR035965">
    <property type="entry name" value="PAS-like_dom_sf"/>
</dbReference>
<dbReference type="Gene3D" id="3.30.450.20">
    <property type="entry name" value="PAS domain"/>
    <property type="match status" value="2"/>
</dbReference>
<evidence type="ECO:0000256" key="4">
    <source>
        <dbReference type="ARBA" id="ARBA00022679"/>
    </source>
</evidence>
<feature type="domain" description="Histidine kinase" evidence="6">
    <location>
        <begin position="263"/>
        <end position="498"/>
    </location>
</feature>
<evidence type="ECO:0000256" key="1">
    <source>
        <dbReference type="ARBA" id="ARBA00000085"/>
    </source>
</evidence>
<dbReference type="SUPFAM" id="SSF55874">
    <property type="entry name" value="ATPase domain of HSP90 chaperone/DNA topoisomerase II/histidine kinase"/>
    <property type="match status" value="1"/>
</dbReference>
<dbReference type="Proteomes" id="UP000664034">
    <property type="component" value="Unassembled WGS sequence"/>
</dbReference>
<dbReference type="Pfam" id="PF00512">
    <property type="entry name" value="HisKA"/>
    <property type="match status" value="1"/>
</dbReference>
<organism evidence="7 8">
    <name type="scientific">Fibrella rubiginis</name>
    <dbReference type="NCBI Taxonomy" id="2817060"/>
    <lineage>
        <taxon>Bacteria</taxon>
        <taxon>Pseudomonadati</taxon>
        <taxon>Bacteroidota</taxon>
        <taxon>Cytophagia</taxon>
        <taxon>Cytophagales</taxon>
        <taxon>Spirosomataceae</taxon>
        <taxon>Fibrella</taxon>
    </lineage>
</organism>
<dbReference type="GO" id="GO:0000155">
    <property type="term" value="F:phosphorelay sensor kinase activity"/>
    <property type="evidence" value="ECO:0007669"/>
    <property type="project" value="InterPro"/>
</dbReference>
<dbReference type="Pfam" id="PF02518">
    <property type="entry name" value="HATPase_c"/>
    <property type="match status" value="1"/>
</dbReference>
<dbReference type="Pfam" id="PF08448">
    <property type="entry name" value="PAS_4"/>
    <property type="match status" value="1"/>
</dbReference>
<dbReference type="InterPro" id="IPR004358">
    <property type="entry name" value="Sig_transdc_His_kin-like_C"/>
</dbReference>
<keyword evidence="4" id="KW-0808">Transferase</keyword>
<keyword evidence="3" id="KW-0597">Phosphoprotein</keyword>
<dbReference type="PANTHER" id="PTHR43304:SF1">
    <property type="entry name" value="PAC DOMAIN-CONTAINING PROTEIN"/>
    <property type="match status" value="1"/>
</dbReference>
<reference evidence="7" key="1">
    <citation type="submission" date="2021-03" db="EMBL/GenBank/DDBJ databases">
        <title>Fibrella sp. HMF5335 genome sequencing and assembly.</title>
        <authorList>
            <person name="Kang H."/>
            <person name="Kim H."/>
            <person name="Bae S."/>
            <person name="Joh K."/>
        </authorList>
    </citation>
    <scope>NUCLEOTIDE SEQUENCE</scope>
    <source>
        <strain evidence="7">HMF5335</strain>
    </source>
</reference>
<dbReference type="Gene3D" id="3.30.565.10">
    <property type="entry name" value="Histidine kinase-like ATPase, C-terminal domain"/>
    <property type="match status" value="1"/>
</dbReference>
<dbReference type="PANTHER" id="PTHR43304">
    <property type="entry name" value="PHYTOCHROME-LIKE PROTEIN CPH1"/>
    <property type="match status" value="1"/>
</dbReference>
<dbReference type="InterPro" id="IPR036890">
    <property type="entry name" value="HATPase_C_sf"/>
</dbReference>
<keyword evidence="8" id="KW-1185">Reference proteome</keyword>
<evidence type="ECO:0000313" key="7">
    <source>
        <dbReference type="EMBL" id="MBO0938321.1"/>
    </source>
</evidence>
<comment type="catalytic activity">
    <reaction evidence="1">
        <text>ATP + protein L-histidine = ADP + protein N-phospho-L-histidine.</text>
        <dbReference type="EC" id="2.7.13.3"/>
    </reaction>
</comment>
<accession>A0A939K6H0</accession>
<dbReference type="EMBL" id="JAFMYV010000009">
    <property type="protein sequence ID" value="MBO0938321.1"/>
    <property type="molecule type" value="Genomic_DNA"/>
</dbReference>
<evidence type="ECO:0000313" key="8">
    <source>
        <dbReference type="Proteomes" id="UP000664034"/>
    </source>
</evidence>
<dbReference type="SUPFAM" id="SSF47384">
    <property type="entry name" value="Homodimeric domain of signal transducing histidine kinase"/>
    <property type="match status" value="1"/>
</dbReference>
<dbReference type="CDD" id="cd00082">
    <property type="entry name" value="HisKA"/>
    <property type="match status" value="1"/>
</dbReference>
<proteinExistence type="predicted"/>
<dbReference type="SMART" id="SM00387">
    <property type="entry name" value="HATPase_c"/>
    <property type="match status" value="1"/>
</dbReference>
<dbReference type="InterPro" id="IPR052162">
    <property type="entry name" value="Sensor_kinase/Photoreceptor"/>
</dbReference>
<dbReference type="InterPro" id="IPR003661">
    <property type="entry name" value="HisK_dim/P_dom"/>
</dbReference>
<evidence type="ECO:0000256" key="3">
    <source>
        <dbReference type="ARBA" id="ARBA00022553"/>
    </source>
</evidence>
<dbReference type="SMART" id="SM00388">
    <property type="entry name" value="HisKA"/>
    <property type="match status" value="1"/>
</dbReference>
<dbReference type="PRINTS" id="PR00344">
    <property type="entry name" value="BCTRLSENSOR"/>
</dbReference>
<dbReference type="InterPro" id="IPR036097">
    <property type="entry name" value="HisK_dim/P_sf"/>
</dbReference>
<evidence type="ECO:0000256" key="2">
    <source>
        <dbReference type="ARBA" id="ARBA00012438"/>
    </source>
</evidence>
<dbReference type="FunFam" id="3.30.565.10:FF:000006">
    <property type="entry name" value="Sensor histidine kinase WalK"/>
    <property type="match status" value="1"/>
</dbReference>
<name>A0A939K6H0_9BACT</name>
<dbReference type="RefSeq" id="WP_207365861.1">
    <property type="nucleotide sequence ID" value="NZ_JAFMYV010000009.1"/>
</dbReference>
<evidence type="ECO:0000256" key="5">
    <source>
        <dbReference type="ARBA" id="ARBA00022777"/>
    </source>
</evidence>
<dbReference type="Gene3D" id="1.10.287.130">
    <property type="match status" value="1"/>
</dbReference>
<dbReference type="InterPro" id="IPR003594">
    <property type="entry name" value="HATPase_dom"/>
</dbReference>
<keyword evidence="5" id="KW-0418">Kinase</keyword>